<name>A0ACC0X682_9ROSI</name>
<dbReference type="EMBL" id="CM047749">
    <property type="protein sequence ID" value="KAJ0010356.1"/>
    <property type="molecule type" value="Genomic_DNA"/>
</dbReference>
<dbReference type="Proteomes" id="UP001163603">
    <property type="component" value="Chromosome 14"/>
</dbReference>
<sequence>MENFSYNSYPDSGNSSPRSREIDFENTAPWEDQNTQNMKFKFMCSYGGKIHPRPHDNQLAYIGGETKILAVDCTIKFASMINKLSALCGEADVSFKYQLPGEDLDALISVTNDDDLEHMMHEYERLFKASAKPARMRLFLFPAVTNSSFGSDGSKSERDRFVEALNSGPSHVSESKKIPNNVDFLFGLEKEAVQPPPPPPPPEYHVPDDRGIGPDRVVYTDHAVNPVEIQRQLQRLQMREHEQQVQEAMFMRKTEENLAGGIYVAMPEKAQPPQGTVPLSVQQTAAFQVPGPSYPATVTSTHGQPEQPVYMIPQGTTVYHAPQPQSQPQPQPPPQMIRQVPGQPGQHYYPNMQRMAPGPPAHDVYREQPVYNMVLPPQTQAPPPNLPQMGMVRPSAVGGSGSGGGVAVTDTGYTQVAYDSGVGRQVYYTAAGGMVVQPPTTYQGGVGVAASGEMRGPEGKVVGKVSQN</sequence>
<proteinExistence type="predicted"/>
<evidence type="ECO:0000313" key="2">
    <source>
        <dbReference type="Proteomes" id="UP001163603"/>
    </source>
</evidence>
<keyword evidence="2" id="KW-1185">Reference proteome</keyword>
<reference evidence="2" key="1">
    <citation type="journal article" date="2023" name="G3 (Bethesda)">
        <title>Genome assembly and association tests identify interacting loci associated with vigor, precocity, and sex in interspecific pistachio rootstocks.</title>
        <authorList>
            <person name="Palmer W."/>
            <person name="Jacygrad E."/>
            <person name="Sagayaradj S."/>
            <person name="Cavanaugh K."/>
            <person name="Han R."/>
            <person name="Bertier L."/>
            <person name="Beede B."/>
            <person name="Kafkas S."/>
            <person name="Golino D."/>
            <person name="Preece J."/>
            <person name="Michelmore R."/>
        </authorList>
    </citation>
    <scope>NUCLEOTIDE SEQUENCE [LARGE SCALE GENOMIC DNA]</scope>
</reference>
<protein>
    <submittedName>
        <fullName evidence="1">Uncharacterized protein</fullName>
    </submittedName>
</protein>
<accession>A0ACC0X682</accession>
<organism evidence="1 2">
    <name type="scientific">Pistacia integerrima</name>
    <dbReference type="NCBI Taxonomy" id="434235"/>
    <lineage>
        <taxon>Eukaryota</taxon>
        <taxon>Viridiplantae</taxon>
        <taxon>Streptophyta</taxon>
        <taxon>Embryophyta</taxon>
        <taxon>Tracheophyta</taxon>
        <taxon>Spermatophyta</taxon>
        <taxon>Magnoliopsida</taxon>
        <taxon>eudicotyledons</taxon>
        <taxon>Gunneridae</taxon>
        <taxon>Pentapetalae</taxon>
        <taxon>rosids</taxon>
        <taxon>malvids</taxon>
        <taxon>Sapindales</taxon>
        <taxon>Anacardiaceae</taxon>
        <taxon>Pistacia</taxon>
    </lineage>
</organism>
<comment type="caution">
    <text evidence="1">The sequence shown here is derived from an EMBL/GenBank/DDBJ whole genome shotgun (WGS) entry which is preliminary data.</text>
</comment>
<gene>
    <name evidence="1" type="ORF">Pint_33514</name>
</gene>
<evidence type="ECO:0000313" key="1">
    <source>
        <dbReference type="EMBL" id="KAJ0010356.1"/>
    </source>
</evidence>